<comment type="caution">
    <text evidence="14">The sequence shown here is derived from an EMBL/GenBank/DDBJ whole genome shotgun (WGS) entry which is preliminary data.</text>
</comment>
<dbReference type="CDD" id="cd00383">
    <property type="entry name" value="trans_reg_C"/>
    <property type="match status" value="1"/>
</dbReference>
<keyword evidence="8" id="KW-0804">Transcription</keyword>
<comment type="subcellular location">
    <subcellularLocation>
        <location evidence="1">Cytoplasm</location>
    </subcellularLocation>
</comment>
<dbReference type="InterPro" id="IPR001789">
    <property type="entry name" value="Sig_transdc_resp-reg_receiver"/>
</dbReference>
<feature type="DNA-binding region" description="OmpR/PhoB-type" evidence="11">
    <location>
        <begin position="131"/>
        <end position="231"/>
    </location>
</feature>
<gene>
    <name evidence="14" type="ORF">FYJ58_03010</name>
</gene>
<dbReference type="Gene3D" id="6.10.250.690">
    <property type="match status" value="1"/>
</dbReference>
<feature type="domain" description="OmpR/PhoB-type" evidence="13">
    <location>
        <begin position="131"/>
        <end position="231"/>
    </location>
</feature>
<proteinExistence type="predicted"/>
<evidence type="ECO:0000256" key="8">
    <source>
        <dbReference type="ARBA" id="ARBA00023163"/>
    </source>
</evidence>
<dbReference type="Proteomes" id="UP000482209">
    <property type="component" value="Unassembled WGS sequence"/>
</dbReference>
<keyword evidence="5" id="KW-0902">Two-component regulatory system</keyword>
<accession>A0A6L5XWE0</accession>
<dbReference type="InterPro" id="IPR039420">
    <property type="entry name" value="WalR-like"/>
</dbReference>
<dbReference type="SUPFAM" id="SSF52172">
    <property type="entry name" value="CheY-like"/>
    <property type="match status" value="1"/>
</dbReference>
<dbReference type="PROSITE" id="PS51755">
    <property type="entry name" value="OMPR_PHOB"/>
    <property type="match status" value="1"/>
</dbReference>
<dbReference type="RefSeq" id="WP_154517038.1">
    <property type="nucleotide sequence ID" value="NZ_VUMT01000003.1"/>
</dbReference>
<keyword evidence="6" id="KW-0805">Transcription regulation</keyword>
<dbReference type="Pfam" id="PF00486">
    <property type="entry name" value="Trans_reg_C"/>
    <property type="match status" value="1"/>
</dbReference>
<dbReference type="SMART" id="SM00862">
    <property type="entry name" value="Trans_reg_C"/>
    <property type="match status" value="1"/>
</dbReference>
<evidence type="ECO:0000256" key="9">
    <source>
        <dbReference type="ARBA" id="ARBA00024867"/>
    </source>
</evidence>
<dbReference type="Gene3D" id="1.10.10.10">
    <property type="entry name" value="Winged helix-like DNA-binding domain superfamily/Winged helix DNA-binding domain"/>
    <property type="match status" value="1"/>
</dbReference>
<dbReference type="GO" id="GO:0045893">
    <property type="term" value="P:positive regulation of DNA-templated transcription"/>
    <property type="evidence" value="ECO:0007669"/>
    <property type="project" value="UniProtKB-ARBA"/>
</dbReference>
<sequence length="231" mass="26442">MNTKYSILLIEDEQTISDFICTTLKTQNYKVTTSTNGTDGLSLIASQCPDIILLDLGLPDMDGLEIIDKVRGWNNTPIIVISARTEEDDKVYALDHGADDYITKPFGTHELLARIRSAIRYCNHMNTIALENTCPYQAKNLFIDFDKHLVTLNNEIIHLTQIEFNIVELLAKNAGKVLTYNYIITHIWGPDEIENNRILRVNMAHIRRKLERDPAKPEYIFTEVGIGYRML</sequence>
<dbReference type="GO" id="GO:0032993">
    <property type="term" value="C:protein-DNA complex"/>
    <property type="evidence" value="ECO:0007669"/>
    <property type="project" value="TreeGrafter"/>
</dbReference>
<evidence type="ECO:0000256" key="7">
    <source>
        <dbReference type="ARBA" id="ARBA00023125"/>
    </source>
</evidence>
<dbReference type="GO" id="GO:0042802">
    <property type="term" value="F:identical protein binding"/>
    <property type="evidence" value="ECO:0007669"/>
    <property type="project" value="UniProtKB-ARBA"/>
</dbReference>
<keyword evidence="4 10" id="KW-0597">Phosphoprotein</keyword>
<evidence type="ECO:0000256" key="4">
    <source>
        <dbReference type="ARBA" id="ARBA00022553"/>
    </source>
</evidence>
<evidence type="ECO:0000256" key="5">
    <source>
        <dbReference type="ARBA" id="ARBA00023012"/>
    </source>
</evidence>
<evidence type="ECO:0000259" key="12">
    <source>
        <dbReference type="PROSITE" id="PS50110"/>
    </source>
</evidence>
<evidence type="ECO:0000313" key="15">
    <source>
        <dbReference type="Proteomes" id="UP000482209"/>
    </source>
</evidence>
<dbReference type="GO" id="GO:0000156">
    <property type="term" value="F:phosphorelay response regulator activity"/>
    <property type="evidence" value="ECO:0007669"/>
    <property type="project" value="TreeGrafter"/>
</dbReference>
<dbReference type="InterPro" id="IPR011006">
    <property type="entry name" value="CheY-like_superfamily"/>
</dbReference>
<name>A0A6L5XWE0_9FIRM</name>
<evidence type="ECO:0000256" key="11">
    <source>
        <dbReference type="PROSITE-ProRule" id="PRU01091"/>
    </source>
</evidence>
<evidence type="ECO:0000256" key="1">
    <source>
        <dbReference type="ARBA" id="ARBA00004496"/>
    </source>
</evidence>
<dbReference type="Gene3D" id="3.40.50.2300">
    <property type="match status" value="1"/>
</dbReference>
<protein>
    <recommendedName>
        <fullName evidence="2">Stage 0 sporulation protein A homolog</fullName>
    </recommendedName>
</protein>
<keyword evidence="7 11" id="KW-0238">DNA-binding</keyword>
<dbReference type="InterPro" id="IPR036388">
    <property type="entry name" value="WH-like_DNA-bd_sf"/>
</dbReference>
<dbReference type="AlphaFoldDB" id="A0A6L5XWE0"/>
<organism evidence="14 15">
    <name type="scientific">Velocimicrobium porci</name>
    <dbReference type="NCBI Taxonomy" id="2606634"/>
    <lineage>
        <taxon>Bacteria</taxon>
        <taxon>Bacillati</taxon>
        <taxon>Bacillota</taxon>
        <taxon>Clostridia</taxon>
        <taxon>Lachnospirales</taxon>
        <taxon>Lachnospiraceae</taxon>
        <taxon>Velocimicrobium</taxon>
    </lineage>
</organism>
<evidence type="ECO:0000313" key="14">
    <source>
        <dbReference type="EMBL" id="MSS62847.1"/>
    </source>
</evidence>
<dbReference type="PANTHER" id="PTHR48111:SF50">
    <property type="entry name" value="KDP OPERON TRANSCRIPTIONAL REGULATORY PROTEIN KDPE"/>
    <property type="match status" value="1"/>
</dbReference>
<evidence type="ECO:0000259" key="13">
    <source>
        <dbReference type="PROSITE" id="PS51755"/>
    </source>
</evidence>
<dbReference type="PANTHER" id="PTHR48111">
    <property type="entry name" value="REGULATOR OF RPOS"/>
    <property type="match status" value="1"/>
</dbReference>
<dbReference type="InterPro" id="IPR001867">
    <property type="entry name" value="OmpR/PhoB-type_DNA-bd"/>
</dbReference>
<feature type="domain" description="Response regulatory" evidence="12">
    <location>
        <begin position="6"/>
        <end position="119"/>
    </location>
</feature>
<comment type="function">
    <text evidence="9">May play the central regulatory role in sporulation. It may be an element of the effector pathway responsible for the activation of sporulation genes in response to nutritional stress. Spo0A may act in concert with spo0H (a sigma factor) to control the expression of some genes that are critical to the sporulation process.</text>
</comment>
<evidence type="ECO:0000256" key="10">
    <source>
        <dbReference type="PROSITE-ProRule" id="PRU00169"/>
    </source>
</evidence>
<dbReference type="GO" id="GO:0005829">
    <property type="term" value="C:cytosol"/>
    <property type="evidence" value="ECO:0007669"/>
    <property type="project" value="TreeGrafter"/>
</dbReference>
<dbReference type="SMART" id="SM00448">
    <property type="entry name" value="REC"/>
    <property type="match status" value="1"/>
</dbReference>
<keyword evidence="15" id="KW-1185">Reference proteome</keyword>
<evidence type="ECO:0000256" key="3">
    <source>
        <dbReference type="ARBA" id="ARBA00022490"/>
    </source>
</evidence>
<feature type="modified residue" description="4-aspartylphosphate" evidence="10">
    <location>
        <position position="55"/>
    </location>
</feature>
<dbReference type="PROSITE" id="PS50110">
    <property type="entry name" value="RESPONSE_REGULATORY"/>
    <property type="match status" value="1"/>
</dbReference>
<dbReference type="Pfam" id="PF00072">
    <property type="entry name" value="Response_reg"/>
    <property type="match status" value="1"/>
</dbReference>
<reference evidence="14 15" key="1">
    <citation type="submission" date="2019-08" db="EMBL/GenBank/DDBJ databases">
        <title>In-depth cultivation of the pig gut microbiome towards novel bacterial diversity and tailored functional studies.</title>
        <authorList>
            <person name="Wylensek D."/>
            <person name="Hitch T.C.A."/>
            <person name="Clavel T."/>
        </authorList>
    </citation>
    <scope>NUCLEOTIDE SEQUENCE [LARGE SCALE GENOMIC DNA]</scope>
    <source>
        <strain evidence="14 15">WCA-693-APC-MOT-I</strain>
    </source>
</reference>
<keyword evidence="3" id="KW-0963">Cytoplasm</keyword>
<dbReference type="CDD" id="cd17620">
    <property type="entry name" value="REC_OmpR_KdpE-like"/>
    <property type="match status" value="1"/>
</dbReference>
<dbReference type="GO" id="GO:0000987">
    <property type="term" value="F:cis-regulatory region sequence-specific DNA binding"/>
    <property type="evidence" value="ECO:0007669"/>
    <property type="project" value="UniProtKB-ARBA"/>
</dbReference>
<evidence type="ECO:0000256" key="6">
    <source>
        <dbReference type="ARBA" id="ARBA00023015"/>
    </source>
</evidence>
<dbReference type="EMBL" id="VUMT01000003">
    <property type="protein sequence ID" value="MSS62847.1"/>
    <property type="molecule type" value="Genomic_DNA"/>
</dbReference>
<evidence type="ECO:0000256" key="2">
    <source>
        <dbReference type="ARBA" id="ARBA00018672"/>
    </source>
</evidence>
<dbReference type="FunFam" id="3.40.50.2300:FF:000021">
    <property type="entry name" value="Two-component system response regulator KdpE"/>
    <property type="match status" value="1"/>
</dbReference>